<organism evidence="2 3">
    <name type="scientific">Sclerotinia nivalis</name>
    <dbReference type="NCBI Taxonomy" id="352851"/>
    <lineage>
        <taxon>Eukaryota</taxon>
        <taxon>Fungi</taxon>
        <taxon>Dikarya</taxon>
        <taxon>Ascomycota</taxon>
        <taxon>Pezizomycotina</taxon>
        <taxon>Leotiomycetes</taxon>
        <taxon>Helotiales</taxon>
        <taxon>Sclerotiniaceae</taxon>
        <taxon>Sclerotinia</taxon>
    </lineage>
</organism>
<name>A0A9X0AD56_9HELO</name>
<dbReference type="PANTHER" id="PTHR40020:SF1">
    <property type="entry name" value="CYTOCHROME C OXIDASE ASSEMBLY FACTOR 2"/>
    <property type="match status" value="1"/>
</dbReference>
<dbReference type="GO" id="GO:0005759">
    <property type="term" value="C:mitochondrial matrix"/>
    <property type="evidence" value="ECO:0007669"/>
    <property type="project" value="TreeGrafter"/>
</dbReference>
<feature type="compositionally biased region" description="Basic and acidic residues" evidence="1">
    <location>
        <begin position="136"/>
        <end position="160"/>
    </location>
</feature>
<comment type="caution">
    <text evidence="2">The sequence shown here is derived from an EMBL/GenBank/DDBJ whole genome shotgun (WGS) entry which is preliminary data.</text>
</comment>
<evidence type="ECO:0000313" key="3">
    <source>
        <dbReference type="Proteomes" id="UP001152300"/>
    </source>
</evidence>
<dbReference type="Proteomes" id="UP001152300">
    <property type="component" value="Unassembled WGS sequence"/>
</dbReference>
<dbReference type="EMBL" id="JAPEIS010000013">
    <property type="protein sequence ID" value="KAJ8060580.1"/>
    <property type="molecule type" value="Genomic_DNA"/>
</dbReference>
<feature type="region of interest" description="Disordered" evidence="1">
    <location>
        <begin position="102"/>
        <end position="209"/>
    </location>
</feature>
<accession>A0A9X0AD56</accession>
<dbReference type="AlphaFoldDB" id="A0A9X0AD56"/>
<feature type="compositionally biased region" description="Basic and acidic residues" evidence="1">
    <location>
        <begin position="200"/>
        <end position="209"/>
    </location>
</feature>
<gene>
    <name evidence="2" type="ORF">OCU04_010892</name>
</gene>
<evidence type="ECO:0000313" key="2">
    <source>
        <dbReference type="EMBL" id="KAJ8060580.1"/>
    </source>
</evidence>
<dbReference type="OrthoDB" id="5410040at2759"/>
<proteinExistence type="predicted"/>
<evidence type="ECO:0000256" key="1">
    <source>
        <dbReference type="SAM" id="MobiDB-lite"/>
    </source>
</evidence>
<sequence length="209" mass="23360">MISHHFLCSYVQLRQLKTTPPPPTSPHINVFNKDAIIKRFHSFKQNITTFPSTYIIKTMPPHLHPRSKFTSSLFAGTLFASFFIVALPHVLPCPAPRVVYADDGSGSQRLRRRRRKCPVDEGGEQGQEQAQGRRALKVERGEREGISEYKDFNEKVREEMGGSGESDDGEEMEGRRKAKRECPVPKPGGVLGGILGFKSSVDEKGSKPP</sequence>
<dbReference type="GO" id="GO:0033617">
    <property type="term" value="P:mitochondrial respiratory chain complex IV assembly"/>
    <property type="evidence" value="ECO:0007669"/>
    <property type="project" value="TreeGrafter"/>
</dbReference>
<dbReference type="PANTHER" id="PTHR40020">
    <property type="entry name" value="CYTOCHROME C OXIDASE ASSEMBLY FACTOR 2"/>
    <property type="match status" value="1"/>
</dbReference>
<keyword evidence="3" id="KW-1185">Reference proteome</keyword>
<protein>
    <submittedName>
        <fullName evidence="2">Uncharacterized protein</fullName>
    </submittedName>
</protein>
<feature type="compositionally biased region" description="Basic and acidic residues" evidence="1">
    <location>
        <begin position="172"/>
        <end position="183"/>
    </location>
</feature>
<reference evidence="2" key="1">
    <citation type="submission" date="2022-11" db="EMBL/GenBank/DDBJ databases">
        <title>Genome Resource of Sclerotinia nivalis Strain SnTB1, a Plant Pathogen Isolated from American Ginseng.</title>
        <authorList>
            <person name="Fan S."/>
        </authorList>
    </citation>
    <scope>NUCLEOTIDE SEQUENCE</scope>
    <source>
        <strain evidence="2">SnTB1</strain>
    </source>
</reference>